<dbReference type="AlphaFoldDB" id="A0A6J4M961"/>
<accession>A0A6J4M961</accession>
<proteinExistence type="predicted"/>
<dbReference type="EMBL" id="CADCUB010000150">
    <property type="protein sequence ID" value="CAA9353003.1"/>
    <property type="molecule type" value="Genomic_DNA"/>
</dbReference>
<evidence type="ECO:0000256" key="1">
    <source>
        <dbReference type="SAM" id="MobiDB-lite"/>
    </source>
</evidence>
<organism evidence="3">
    <name type="scientific">uncultured Frankineae bacterium</name>
    <dbReference type="NCBI Taxonomy" id="437475"/>
    <lineage>
        <taxon>Bacteria</taxon>
        <taxon>Bacillati</taxon>
        <taxon>Actinomycetota</taxon>
        <taxon>Actinomycetes</taxon>
        <taxon>Frankiales</taxon>
        <taxon>environmental samples</taxon>
    </lineage>
</organism>
<feature type="compositionally biased region" description="Low complexity" evidence="1">
    <location>
        <begin position="9"/>
        <end position="19"/>
    </location>
</feature>
<protein>
    <submittedName>
        <fullName evidence="3">Cytoplasmic membrane protein FsxA</fullName>
    </submittedName>
</protein>
<keyword evidence="2" id="KW-1133">Transmembrane helix</keyword>
<feature type="compositionally biased region" description="Low complexity" evidence="1">
    <location>
        <begin position="230"/>
        <end position="241"/>
    </location>
</feature>
<reference evidence="3" key="1">
    <citation type="submission" date="2020-02" db="EMBL/GenBank/DDBJ databases">
        <authorList>
            <person name="Meier V. D."/>
        </authorList>
    </citation>
    <scope>NUCLEOTIDE SEQUENCE</scope>
    <source>
        <strain evidence="3">AVDCRST_MAG07</strain>
    </source>
</reference>
<keyword evidence="2" id="KW-0812">Transmembrane</keyword>
<dbReference type="InterPro" id="IPR021454">
    <property type="entry name" value="DUF3105"/>
</dbReference>
<feature type="compositionally biased region" description="Pro residues" evidence="1">
    <location>
        <begin position="212"/>
        <end position="229"/>
    </location>
</feature>
<gene>
    <name evidence="3" type="ORF">AVDCRST_MAG07-3128</name>
</gene>
<keyword evidence="2" id="KW-0472">Membrane</keyword>
<evidence type="ECO:0000313" key="3">
    <source>
        <dbReference type="EMBL" id="CAA9353003.1"/>
    </source>
</evidence>
<evidence type="ECO:0000256" key="2">
    <source>
        <dbReference type="SAM" id="Phobius"/>
    </source>
</evidence>
<name>A0A6J4M961_9ACTN</name>
<feature type="region of interest" description="Disordered" evidence="1">
    <location>
        <begin position="1"/>
        <end position="20"/>
    </location>
</feature>
<feature type="region of interest" description="Disordered" evidence="1">
    <location>
        <begin position="192"/>
        <end position="241"/>
    </location>
</feature>
<dbReference type="Pfam" id="PF11303">
    <property type="entry name" value="DUF3105"/>
    <property type="match status" value="1"/>
</dbReference>
<sequence>MPTSPPPRRSGSTRRSAPTKVSKPFPWGVVLGSVVLGAALIGLLVYAALNQGGGRNRLITDPDNAIEGISVAAADTLTRNHVEGPVDYPSLPPAGGDHNAAPQTCQVYTEAVAPEHAVHSLEHGAVWVTYNDSVSEDDIATLTGQVQNDPYRMLSPIPDQESPITLVAWGRTLQVDSADDERVEQFLRAYTNGPQTPEKGAACVGVTDTGPLGPPPAPVPGETPAPTPAQTPAATPSPAAQ</sequence>
<feature type="transmembrane region" description="Helical" evidence="2">
    <location>
        <begin position="25"/>
        <end position="49"/>
    </location>
</feature>